<evidence type="ECO:0000256" key="2">
    <source>
        <dbReference type="SAM" id="SignalP"/>
    </source>
</evidence>
<feature type="region of interest" description="Disordered" evidence="1">
    <location>
        <begin position="331"/>
        <end position="417"/>
    </location>
</feature>
<feature type="compositionally biased region" description="Polar residues" evidence="1">
    <location>
        <begin position="383"/>
        <end position="405"/>
    </location>
</feature>
<name>A0A6A6V217_9PLEO</name>
<feature type="compositionally biased region" description="Polar residues" evidence="1">
    <location>
        <begin position="199"/>
        <end position="210"/>
    </location>
</feature>
<dbReference type="Proteomes" id="UP000799440">
    <property type="component" value="Unassembled WGS sequence"/>
</dbReference>
<feature type="signal peptide" evidence="2">
    <location>
        <begin position="1"/>
        <end position="20"/>
    </location>
</feature>
<evidence type="ECO:0000256" key="1">
    <source>
        <dbReference type="SAM" id="MobiDB-lite"/>
    </source>
</evidence>
<sequence length="558" mass="62192">MAPAVVVMLLWSWTAQRTGSGSPEHVTESVFDTEGMCSGGPWRGGSVELSLAICLWGKRRILIYCGWCRWPRLWVVKGKILSLKELMPLISPTPVKEESNSDDANDLMHSLPQETNVEVATYRTLEERIETTEDSDLEDSLFVPGSSSTHSSLFGGSSSTDSALFTHDIILSDDDNRFDTLECFRPTHPYGPTAVADEPQQSATNPQSHGPMTLDNPEFREMHAYNLTNRPDTPLSSEWRPGTRSAAPSPPSDLENKENVAPKPIDRHHPSWIPDEATFFKWPEAEPEQAPASPQASTAGTARAFPDALTEDNGLHPGVKRRFDEFAHEFEDGEIEDQPYAPSSTRNSYGDRHVPFEEFAQMSDPFLPERAPSSQRGLGRSRVPSQQLTSQEASLSPSYNSTPVEQSPIFHGTDNAEQPMRARNNVQKCPRAPKKQKWKWGMNLPAYCDESIYPEETLANLKHEDASPTTSGSRDSSAAMDNPIMQPVDSMGSQVGICTRVKHPFGETVLQLPTGVLKYPPEFLVGYAIWKEEVVGKLPEGVSLDQYMTYLFRSFRYE</sequence>
<feature type="chain" id="PRO_5025450884" evidence="2">
    <location>
        <begin position="21"/>
        <end position="558"/>
    </location>
</feature>
<feature type="region of interest" description="Disordered" evidence="1">
    <location>
        <begin position="228"/>
        <end position="272"/>
    </location>
</feature>
<organism evidence="3 4">
    <name type="scientific">Sporormia fimetaria CBS 119925</name>
    <dbReference type="NCBI Taxonomy" id="1340428"/>
    <lineage>
        <taxon>Eukaryota</taxon>
        <taxon>Fungi</taxon>
        <taxon>Dikarya</taxon>
        <taxon>Ascomycota</taxon>
        <taxon>Pezizomycotina</taxon>
        <taxon>Dothideomycetes</taxon>
        <taxon>Pleosporomycetidae</taxon>
        <taxon>Pleosporales</taxon>
        <taxon>Sporormiaceae</taxon>
        <taxon>Sporormia</taxon>
    </lineage>
</organism>
<keyword evidence="2" id="KW-0732">Signal</keyword>
<accession>A0A6A6V217</accession>
<proteinExistence type="predicted"/>
<dbReference type="AlphaFoldDB" id="A0A6A6V217"/>
<reference evidence="3" key="1">
    <citation type="journal article" date="2020" name="Stud. Mycol.">
        <title>101 Dothideomycetes genomes: a test case for predicting lifestyles and emergence of pathogens.</title>
        <authorList>
            <person name="Haridas S."/>
            <person name="Albert R."/>
            <person name="Binder M."/>
            <person name="Bloem J."/>
            <person name="Labutti K."/>
            <person name="Salamov A."/>
            <person name="Andreopoulos B."/>
            <person name="Baker S."/>
            <person name="Barry K."/>
            <person name="Bills G."/>
            <person name="Bluhm B."/>
            <person name="Cannon C."/>
            <person name="Castanera R."/>
            <person name="Culley D."/>
            <person name="Daum C."/>
            <person name="Ezra D."/>
            <person name="Gonzalez J."/>
            <person name="Henrissat B."/>
            <person name="Kuo A."/>
            <person name="Liang C."/>
            <person name="Lipzen A."/>
            <person name="Lutzoni F."/>
            <person name="Magnuson J."/>
            <person name="Mondo S."/>
            <person name="Nolan M."/>
            <person name="Ohm R."/>
            <person name="Pangilinan J."/>
            <person name="Park H.-J."/>
            <person name="Ramirez L."/>
            <person name="Alfaro M."/>
            <person name="Sun H."/>
            <person name="Tritt A."/>
            <person name="Yoshinaga Y."/>
            <person name="Zwiers L.-H."/>
            <person name="Turgeon B."/>
            <person name="Goodwin S."/>
            <person name="Spatafora J."/>
            <person name="Crous P."/>
            <person name="Grigoriev I."/>
        </authorList>
    </citation>
    <scope>NUCLEOTIDE SEQUENCE</scope>
    <source>
        <strain evidence="3">CBS 119925</strain>
    </source>
</reference>
<feature type="region of interest" description="Disordered" evidence="1">
    <location>
        <begin position="189"/>
        <end position="216"/>
    </location>
</feature>
<keyword evidence="4" id="KW-1185">Reference proteome</keyword>
<evidence type="ECO:0000313" key="4">
    <source>
        <dbReference type="Proteomes" id="UP000799440"/>
    </source>
</evidence>
<feature type="compositionally biased region" description="Basic and acidic residues" evidence="1">
    <location>
        <begin position="254"/>
        <end position="269"/>
    </location>
</feature>
<protein>
    <submittedName>
        <fullName evidence="3">Uncharacterized protein</fullName>
    </submittedName>
</protein>
<dbReference type="EMBL" id="MU006588">
    <property type="protein sequence ID" value="KAF2744505.1"/>
    <property type="molecule type" value="Genomic_DNA"/>
</dbReference>
<evidence type="ECO:0000313" key="3">
    <source>
        <dbReference type="EMBL" id="KAF2744505.1"/>
    </source>
</evidence>
<gene>
    <name evidence="3" type="ORF">M011DRAFT_528328</name>
</gene>